<comment type="caution">
    <text evidence="5">The sequence shown here is derived from an EMBL/GenBank/DDBJ whole genome shotgun (WGS) entry which is preliminary data.</text>
</comment>
<reference evidence="5 6" key="1">
    <citation type="journal article" date="2017" name="MBio">
        <title>Type VI secretion-mediated competition in the bee gut microbiome.</title>
        <authorList>
            <person name="Steele M.I."/>
            <person name="Kwong W.K."/>
            <person name="Powell J.E."/>
            <person name="Whiteley M."/>
            <person name="Moran N.A."/>
        </authorList>
    </citation>
    <scope>NUCLEOTIDE SEQUENCE [LARGE SCALE GENOMIC DNA]</scope>
    <source>
        <strain evidence="5 6">Occ4-2</strain>
    </source>
</reference>
<dbReference type="InterPro" id="IPR050557">
    <property type="entry name" value="RTX_toxin/Mannuronan_C5-epim"/>
</dbReference>
<keyword evidence="2" id="KW-0964">Secreted</keyword>
<name>A0A2N9XWW6_9NEIS</name>
<proteinExistence type="predicted"/>
<dbReference type="PANTHER" id="PTHR38340:SF1">
    <property type="entry name" value="S-LAYER PROTEIN"/>
    <property type="match status" value="1"/>
</dbReference>
<accession>A0A2N9XWW6</accession>
<organism evidence="5 6">
    <name type="scientific">Snodgrassella alvi</name>
    <dbReference type="NCBI Taxonomy" id="1196083"/>
    <lineage>
        <taxon>Bacteria</taxon>
        <taxon>Pseudomonadati</taxon>
        <taxon>Pseudomonadota</taxon>
        <taxon>Betaproteobacteria</taxon>
        <taxon>Neisseriales</taxon>
        <taxon>Neisseriaceae</taxon>
        <taxon>Snodgrassella</taxon>
    </lineage>
</organism>
<evidence type="ECO:0000313" key="5">
    <source>
        <dbReference type="EMBL" id="PIT54369.1"/>
    </source>
</evidence>
<dbReference type="EMBL" id="MEIQ01000001">
    <property type="protein sequence ID" value="PIT54369.1"/>
    <property type="molecule type" value="Genomic_DNA"/>
</dbReference>
<evidence type="ECO:0000256" key="2">
    <source>
        <dbReference type="ARBA" id="ARBA00022525"/>
    </source>
</evidence>
<dbReference type="SUPFAM" id="SSF51120">
    <property type="entry name" value="beta-Roll"/>
    <property type="match status" value="3"/>
</dbReference>
<gene>
    <name evidence="5" type="ORF">BHC48_00005</name>
</gene>
<evidence type="ECO:0000259" key="4">
    <source>
        <dbReference type="Pfam" id="PF06594"/>
    </source>
</evidence>
<dbReference type="GO" id="GO:0005509">
    <property type="term" value="F:calcium ion binding"/>
    <property type="evidence" value="ECO:0007669"/>
    <property type="project" value="InterPro"/>
</dbReference>
<dbReference type="InterPro" id="IPR011049">
    <property type="entry name" value="Serralysin-like_metalloprot_C"/>
</dbReference>
<dbReference type="Proteomes" id="UP000231484">
    <property type="component" value="Unassembled WGS sequence"/>
</dbReference>
<keyword evidence="3" id="KW-0106">Calcium</keyword>
<dbReference type="PROSITE" id="PS00330">
    <property type="entry name" value="HEMOLYSIN_CALCIUM"/>
    <property type="match status" value="3"/>
</dbReference>
<evidence type="ECO:0000313" key="6">
    <source>
        <dbReference type="Proteomes" id="UP000231484"/>
    </source>
</evidence>
<dbReference type="GO" id="GO:0005576">
    <property type="term" value="C:extracellular region"/>
    <property type="evidence" value="ECO:0007669"/>
    <property type="project" value="UniProtKB-SubCell"/>
</dbReference>
<dbReference type="PRINTS" id="PR00313">
    <property type="entry name" value="CABNDNGRPT"/>
</dbReference>
<comment type="subcellular location">
    <subcellularLocation>
        <location evidence="1">Secreted</location>
    </subcellularLocation>
</comment>
<sequence>MNNDNLSGTNQDDILIGREGNDRLYGGEGNDTYVFAKGHGKDYVSDSGGKSDTIQFLDVNFDEVKFSKNDTDLIIYGYNEGDSIVIRNFFYWTGDYAIENFVFKDRTVTLEQLRTEGMELYGTAGNDSISISVGKAIMHGGDGNDTLRASTNSNANDVLDGGAGNDTLWGYGGDDILIGGTGDDKLYGGEGNDTYVFAKGHGKDYVSDSGGKSDTIQFLDVNFDEVKFRKNGNTLIIYGYNEGDSIEVGDFFYGSNKYVIENFIFKDRTVTLEQLRNDGMVLYGTDGNDNITLSSGKAIIYAGAGDDGLRGGDRDDILDGGEGDDHLYGEGGNDILIGGTGDDHIWSKDGDNIIIGGSGNDYLSGGGGNDIYIFSKGHGQDMVWDGNVSLHSENGKEDTIIFTDVNFYEVTYRKEGNTLFLMGYNKGDVVEIRDCLYEDGTNWAAIEKFVFKDRVVTLSQIKAAFENNDNQNGDYHIYLSNSINQNNQHGYPLVTSQVQQLVNAMASLNTNAIDGMQICELLNQNGLLNNFATCFEK</sequence>
<dbReference type="Gene3D" id="2.150.10.10">
    <property type="entry name" value="Serralysin-like metalloprotease, C-terminal"/>
    <property type="match status" value="4"/>
</dbReference>
<protein>
    <recommendedName>
        <fullName evidence="4">Haemolysin-type calcium binding-related domain-containing protein</fullName>
    </recommendedName>
</protein>
<dbReference type="InterPro" id="IPR001343">
    <property type="entry name" value="Hemolysn_Ca-bd"/>
</dbReference>
<dbReference type="InterPro" id="IPR018511">
    <property type="entry name" value="Hemolysin-typ_Ca-bd_CS"/>
</dbReference>
<evidence type="ECO:0000256" key="3">
    <source>
        <dbReference type="ARBA" id="ARBA00022837"/>
    </source>
</evidence>
<dbReference type="PANTHER" id="PTHR38340">
    <property type="entry name" value="S-LAYER PROTEIN"/>
    <property type="match status" value="1"/>
</dbReference>
<dbReference type="AlphaFoldDB" id="A0A2N9XWW6"/>
<dbReference type="InterPro" id="IPR010566">
    <property type="entry name" value="Haemolys_ca-bd"/>
</dbReference>
<evidence type="ECO:0000256" key="1">
    <source>
        <dbReference type="ARBA" id="ARBA00004613"/>
    </source>
</evidence>
<feature type="domain" description="Haemolysin-type calcium binding-related" evidence="4">
    <location>
        <begin position="72"/>
        <end position="105"/>
    </location>
</feature>
<dbReference type="Pfam" id="PF06594">
    <property type="entry name" value="HCBP_related"/>
    <property type="match status" value="1"/>
</dbReference>
<dbReference type="Pfam" id="PF00353">
    <property type="entry name" value="HemolysinCabind"/>
    <property type="match status" value="6"/>
</dbReference>